<sequence>MEAVRESHRRWMKNVRDTTGYHQTNEDAKEWFHHRGWFEPTVATMRLRGKHLIEMNDESVWYAERVLKDDAAVRILRDFHVYIVEELEKLGVVVYHPDDNLKLN</sequence>
<evidence type="ECO:0000313" key="1">
    <source>
        <dbReference type="EMBL" id="QHT79176.1"/>
    </source>
</evidence>
<reference evidence="1" key="1">
    <citation type="journal article" date="2020" name="Nature">
        <title>Giant virus diversity and host interactions through global metagenomics.</title>
        <authorList>
            <person name="Schulz F."/>
            <person name="Roux S."/>
            <person name="Paez-Espino D."/>
            <person name="Jungbluth S."/>
            <person name="Walsh D.A."/>
            <person name="Denef V.J."/>
            <person name="McMahon K.D."/>
            <person name="Konstantinidis K.T."/>
            <person name="Eloe-Fadrosh E.A."/>
            <person name="Kyrpides N.C."/>
            <person name="Woyke T."/>
        </authorList>
    </citation>
    <scope>NUCLEOTIDE SEQUENCE</scope>
    <source>
        <strain evidence="1">GVMAG-M-3300023179-99</strain>
    </source>
</reference>
<dbReference type="EMBL" id="MN739946">
    <property type="protein sequence ID" value="QHT79176.1"/>
    <property type="molecule type" value="Genomic_DNA"/>
</dbReference>
<accession>A0A6C0HGB7</accession>
<name>A0A6C0HGB7_9ZZZZ</name>
<dbReference type="AlphaFoldDB" id="A0A6C0HGB7"/>
<organism evidence="1">
    <name type="scientific">viral metagenome</name>
    <dbReference type="NCBI Taxonomy" id="1070528"/>
    <lineage>
        <taxon>unclassified sequences</taxon>
        <taxon>metagenomes</taxon>
        <taxon>organismal metagenomes</taxon>
    </lineage>
</organism>
<proteinExistence type="predicted"/>
<protein>
    <submittedName>
        <fullName evidence="1">Uncharacterized protein</fullName>
    </submittedName>
</protein>